<comment type="caution">
    <text evidence="1">The sequence shown here is derived from an EMBL/GenBank/DDBJ whole genome shotgun (WGS) entry which is preliminary data.</text>
</comment>
<dbReference type="Proteomes" id="UP001597511">
    <property type="component" value="Unassembled WGS sequence"/>
</dbReference>
<reference evidence="2" key="1">
    <citation type="journal article" date="2019" name="Int. J. Syst. Evol. Microbiol.">
        <title>The Global Catalogue of Microorganisms (GCM) 10K type strain sequencing project: providing services to taxonomists for standard genome sequencing and annotation.</title>
        <authorList>
            <consortium name="The Broad Institute Genomics Platform"/>
            <consortium name="The Broad Institute Genome Sequencing Center for Infectious Disease"/>
            <person name="Wu L."/>
            <person name="Ma J."/>
        </authorList>
    </citation>
    <scope>NUCLEOTIDE SEQUENCE [LARGE SCALE GENOMIC DNA]</scope>
    <source>
        <strain evidence="2">KCTC 23299</strain>
    </source>
</reference>
<dbReference type="PANTHER" id="PTHR38567">
    <property type="entry name" value="DUF4291 DOMAIN-CONTAINING PROTEIN"/>
    <property type="match status" value="1"/>
</dbReference>
<gene>
    <name evidence="1" type="ORF">ACFS6H_19580</name>
</gene>
<evidence type="ECO:0000313" key="2">
    <source>
        <dbReference type="Proteomes" id="UP001597511"/>
    </source>
</evidence>
<dbReference type="RefSeq" id="WP_386103148.1">
    <property type="nucleotide sequence ID" value="NZ_JBHUOZ010000003.1"/>
</dbReference>
<organism evidence="1 2">
    <name type="scientific">Terrimonas rubra</name>
    <dbReference type="NCBI Taxonomy" id="1035890"/>
    <lineage>
        <taxon>Bacteria</taxon>
        <taxon>Pseudomonadati</taxon>
        <taxon>Bacteroidota</taxon>
        <taxon>Chitinophagia</taxon>
        <taxon>Chitinophagales</taxon>
        <taxon>Chitinophagaceae</taxon>
        <taxon>Terrimonas</taxon>
    </lineage>
</organism>
<dbReference type="EMBL" id="JBHUOZ010000003">
    <property type="protein sequence ID" value="MFD2921930.1"/>
    <property type="molecule type" value="Genomic_DNA"/>
</dbReference>
<sequence>MEPIIKKIKRKEMKTERYVSQVGRLPENGKQIIGYTEEENIIVYQAFNPRIADYAVQYQQFGGTHYSFNRMSWIKPGFLWMMHRAGWAQKEHQQKILAITLPMIHFKTILREATLSSYHADIYPTRESWKDELQNTEVRLQWDPDHDPYGNKQERKAIQLGLKGNILKNFCTNWITKIEDITGFVQEQYQFVQHKEINNLIIPYEEVIVLNDTIIEKRIGITNHEQD</sequence>
<evidence type="ECO:0000313" key="1">
    <source>
        <dbReference type="EMBL" id="MFD2921930.1"/>
    </source>
</evidence>
<keyword evidence="2" id="KW-1185">Reference proteome</keyword>
<dbReference type="Pfam" id="PF14124">
    <property type="entry name" value="DUF4291"/>
    <property type="match status" value="1"/>
</dbReference>
<dbReference type="InterPro" id="IPR025633">
    <property type="entry name" value="DUF4291"/>
</dbReference>
<protein>
    <submittedName>
        <fullName evidence="1">DUF4291 domain-containing protein</fullName>
    </submittedName>
</protein>
<name>A0ABW6A9B1_9BACT</name>
<dbReference type="PANTHER" id="PTHR38567:SF1">
    <property type="entry name" value="DUF4291 DOMAIN-CONTAINING PROTEIN"/>
    <property type="match status" value="1"/>
</dbReference>
<proteinExistence type="predicted"/>
<accession>A0ABW6A9B1</accession>